<keyword evidence="1" id="KW-1133">Transmembrane helix</keyword>
<sequence>MEQRSGGREAQPFSIAWSNSLPIQGPWFLKRWKWTRLLVNMGMLLLVVLFLRRATDTAQTNGDMEQGDEAAAYATYAAYWESLSSQSSQRNIE</sequence>
<organism evidence="2">
    <name type="scientific">Fusarium clavum</name>
    <dbReference type="NCBI Taxonomy" id="2594811"/>
    <lineage>
        <taxon>Eukaryota</taxon>
        <taxon>Fungi</taxon>
        <taxon>Dikarya</taxon>
        <taxon>Ascomycota</taxon>
        <taxon>Pezizomycotina</taxon>
        <taxon>Sordariomycetes</taxon>
        <taxon>Hypocreomycetidae</taxon>
        <taxon>Hypocreales</taxon>
        <taxon>Nectriaceae</taxon>
        <taxon>Fusarium</taxon>
        <taxon>Fusarium incarnatum-equiseti species complex</taxon>
    </lineage>
</organism>
<proteinExistence type="predicted"/>
<dbReference type="EMBL" id="CBMI010003605">
    <property type="protein sequence ID" value="CEG05318.1"/>
    <property type="molecule type" value="Genomic_DNA"/>
</dbReference>
<reference evidence="2" key="1">
    <citation type="submission" date="2013-05" db="EMBL/GenBank/DDBJ databases">
        <title>Draft genome sequences of six wheat associated Fusarium spp. isolates.</title>
        <authorList>
            <person name="Moolhuijzen P.M."/>
            <person name="Manners J.M."/>
            <person name="Wilcox S."/>
            <person name="Bellgard M.I."/>
            <person name="Gardiner D.M."/>
        </authorList>
    </citation>
    <scope>NUCLEOTIDE SEQUENCE</scope>
    <source>
        <strain evidence="2">CS3069</strain>
    </source>
</reference>
<evidence type="ECO:0000313" key="2">
    <source>
        <dbReference type="EMBL" id="CEG05318.1"/>
    </source>
</evidence>
<dbReference type="AlphaFoldDB" id="A0A090MDV7"/>
<dbReference type="EMBL" id="HG320261">
    <property type="protein sequence ID" value="CEG05907.1"/>
    <property type="molecule type" value="Genomic_DNA"/>
</dbReference>
<evidence type="ECO:0000256" key="1">
    <source>
        <dbReference type="SAM" id="Phobius"/>
    </source>
</evidence>
<keyword evidence="1" id="KW-0472">Membrane</keyword>
<protein>
    <submittedName>
        <fullName evidence="2">WGS project CBMI000000000 data, contig CS3069_c003607</fullName>
    </submittedName>
</protein>
<gene>
    <name evidence="2" type="ORF">BN850_0108160</name>
</gene>
<keyword evidence="1" id="KW-0812">Transmembrane</keyword>
<accession>A0A090MDV7</accession>
<feature type="transmembrane region" description="Helical" evidence="1">
    <location>
        <begin position="34"/>
        <end position="51"/>
    </location>
</feature>
<name>A0A090MDV7_9HYPO</name>